<protein>
    <submittedName>
        <fullName evidence="2">Uncharacterized protein</fullName>
    </submittedName>
</protein>
<reference evidence="2" key="1">
    <citation type="journal article" date="2019" name="Environ. Microbiol.">
        <title>Fungal ecological strategies reflected in gene transcription - a case study of two litter decomposers.</title>
        <authorList>
            <person name="Barbi F."/>
            <person name="Kohler A."/>
            <person name="Barry K."/>
            <person name="Baskaran P."/>
            <person name="Daum C."/>
            <person name="Fauchery L."/>
            <person name="Ihrmark K."/>
            <person name="Kuo A."/>
            <person name="LaButti K."/>
            <person name="Lipzen A."/>
            <person name="Morin E."/>
            <person name="Grigoriev I.V."/>
            <person name="Henrissat B."/>
            <person name="Lindahl B."/>
            <person name="Martin F."/>
        </authorList>
    </citation>
    <scope>NUCLEOTIDE SEQUENCE</scope>
    <source>
        <strain evidence="2">JB14</strain>
    </source>
</reference>
<evidence type="ECO:0000313" key="2">
    <source>
        <dbReference type="EMBL" id="KAE9410150.1"/>
    </source>
</evidence>
<dbReference type="Proteomes" id="UP000799118">
    <property type="component" value="Unassembled WGS sequence"/>
</dbReference>
<evidence type="ECO:0000313" key="3">
    <source>
        <dbReference type="Proteomes" id="UP000799118"/>
    </source>
</evidence>
<dbReference type="OrthoDB" id="2989261at2759"/>
<proteinExistence type="predicted"/>
<dbReference type="AlphaFoldDB" id="A0A6A4IJP9"/>
<sequence>MFQGGDENLDPVYEYFVGHCHHVIDGRIRKVLDVYFPTDDLGNLLTWEFKGPIEPAEVEVATDFSPYQFLLAVKIPHSNNGDVSKFTLNSSSASKWIDSLYHVLVYIQSSLKLKSKNGLERASQALVALHWFISYIIPTQLWASESLDERLQSLRLKHWDLTVEDSLPSESRSSMKEECSIFFRAIDAICAWTVAPQKLVKHKLFSQANTVFTVQIFDMPNVELPAVELDENVLTRWNLAGDDSEYVRQQSKSANDKGQVLASDKDKGRVHCEAGLLAALACDETTLRSLQHDQQTMIVALIRTLKDQETYVIGVAKKCCPTCRHLATVIEQYHSLKLDLPGSHTRYHAWRPPAWLSDEILLKLETLVLSDVHGMLKKRSYGSRASSPGSDKSNSKPPKLPNLPEY</sequence>
<accession>A0A6A4IJP9</accession>
<keyword evidence="3" id="KW-1185">Reference proteome</keyword>
<gene>
    <name evidence="2" type="ORF">BT96DRAFT_1012387</name>
</gene>
<dbReference type="EMBL" id="ML769386">
    <property type="protein sequence ID" value="KAE9410150.1"/>
    <property type="molecule type" value="Genomic_DNA"/>
</dbReference>
<feature type="region of interest" description="Disordered" evidence="1">
    <location>
        <begin position="380"/>
        <end position="406"/>
    </location>
</feature>
<name>A0A6A4IJP9_9AGAR</name>
<feature type="compositionally biased region" description="Polar residues" evidence="1">
    <location>
        <begin position="383"/>
        <end position="396"/>
    </location>
</feature>
<dbReference type="Pfam" id="PF14441">
    <property type="entry name" value="OTT_1508_deam"/>
    <property type="match status" value="1"/>
</dbReference>
<organism evidence="2 3">
    <name type="scientific">Gymnopus androsaceus JB14</name>
    <dbReference type="NCBI Taxonomy" id="1447944"/>
    <lineage>
        <taxon>Eukaryota</taxon>
        <taxon>Fungi</taxon>
        <taxon>Dikarya</taxon>
        <taxon>Basidiomycota</taxon>
        <taxon>Agaricomycotina</taxon>
        <taxon>Agaricomycetes</taxon>
        <taxon>Agaricomycetidae</taxon>
        <taxon>Agaricales</taxon>
        <taxon>Marasmiineae</taxon>
        <taxon>Omphalotaceae</taxon>
        <taxon>Gymnopus</taxon>
    </lineage>
</organism>
<evidence type="ECO:0000256" key="1">
    <source>
        <dbReference type="SAM" id="MobiDB-lite"/>
    </source>
</evidence>
<dbReference type="InterPro" id="IPR027796">
    <property type="entry name" value="OTT_1508_deam-like"/>
</dbReference>